<dbReference type="EMBL" id="BGPR01000131">
    <property type="protein sequence ID" value="GBL97591.1"/>
    <property type="molecule type" value="Genomic_DNA"/>
</dbReference>
<organism evidence="1 2">
    <name type="scientific">Araneus ventricosus</name>
    <name type="common">Orbweaver spider</name>
    <name type="synonym">Epeira ventricosa</name>
    <dbReference type="NCBI Taxonomy" id="182803"/>
    <lineage>
        <taxon>Eukaryota</taxon>
        <taxon>Metazoa</taxon>
        <taxon>Ecdysozoa</taxon>
        <taxon>Arthropoda</taxon>
        <taxon>Chelicerata</taxon>
        <taxon>Arachnida</taxon>
        <taxon>Araneae</taxon>
        <taxon>Araneomorphae</taxon>
        <taxon>Entelegynae</taxon>
        <taxon>Araneoidea</taxon>
        <taxon>Araneidae</taxon>
        <taxon>Araneus</taxon>
    </lineage>
</organism>
<gene>
    <name evidence="1" type="ORF">AVEN_49110_1</name>
</gene>
<dbReference type="AlphaFoldDB" id="A0A4Y2BZB7"/>
<sequence>MTLHKWYSDSPELLNTCAEDTLLSEIGDQRHCASYRFNDRPGMVEHACESFEDIFANRVSKVQGLTENCCWTHVPSHLNPVDLVSRGLSPRDLHELKLWWNGPSFLGRSELSPDDHP</sequence>
<name>A0A4Y2BZB7_ARAVE</name>
<accession>A0A4Y2BZB7</accession>
<protein>
    <submittedName>
        <fullName evidence="1">Uncharacterized protein</fullName>
    </submittedName>
</protein>
<proteinExistence type="predicted"/>
<evidence type="ECO:0000313" key="2">
    <source>
        <dbReference type="Proteomes" id="UP000499080"/>
    </source>
</evidence>
<dbReference type="OrthoDB" id="8051532at2759"/>
<dbReference type="Proteomes" id="UP000499080">
    <property type="component" value="Unassembled WGS sequence"/>
</dbReference>
<evidence type="ECO:0000313" key="1">
    <source>
        <dbReference type="EMBL" id="GBL97591.1"/>
    </source>
</evidence>
<comment type="caution">
    <text evidence="1">The sequence shown here is derived from an EMBL/GenBank/DDBJ whole genome shotgun (WGS) entry which is preliminary data.</text>
</comment>
<reference evidence="1 2" key="1">
    <citation type="journal article" date="2019" name="Sci. Rep.">
        <title>Orb-weaving spider Araneus ventricosus genome elucidates the spidroin gene catalogue.</title>
        <authorList>
            <person name="Kono N."/>
            <person name="Nakamura H."/>
            <person name="Ohtoshi R."/>
            <person name="Moran D.A.P."/>
            <person name="Shinohara A."/>
            <person name="Yoshida Y."/>
            <person name="Fujiwara M."/>
            <person name="Mori M."/>
            <person name="Tomita M."/>
            <person name="Arakawa K."/>
        </authorList>
    </citation>
    <scope>NUCLEOTIDE SEQUENCE [LARGE SCALE GENOMIC DNA]</scope>
</reference>
<keyword evidence="2" id="KW-1185">Reference proteome</keyword>